<keyword evidence="2" id="KW-0347">Helicase</keyword>
<dbReference type="GO" id="GO:0005524">
    <property type="term" value="F:ATP binding"/>
    <property type="evidence" value="ECO:0007669"/>
    <property type="project" value="InterPro"/>
</dbReference>
<dbReference type="GO" id="GO:0003676">
    <property type="term" value="F:nucleic acid binding"/>
    <property type="evidence" value="ECO:0007669"/>
    <property type="project" value="InterPro"/>
</dbReference>
<feature type="domain" description="Helicase ATP-binding" evidence="3">
    <location>
        <begin position="223"/>
        <end position="355"/>
    </location>
</feature>
<dbReference type="SMART" id="SM00487">
    <property type="entry name" value="DEXDc"/>
    <property type="match status" value="2"/>
</dbReference>
<proteinExistence type="predicted"/>
<evidence type="ECO:0000256" key="1">
    <source>
        <dbReference type="ARBA" id="ARBA00022801"/>
    </source>
</evidence>
<evidence type="ECO:0000313" key="5">
    <source>
        <dbReference type="Proteomes" id="UP001176961"/>
    </source>
</evidence>
<organism evidence="4 5">
    <name type="scientific">Cylicocyclus nassatus</name>
    <name type="common">Nematode worm</name>
    <dbReference type="NCBI Taxonomy" id="53992"/>
    <lineage>
        <taxon>Eukaryota</taxon>
        <taxon>Metazoa</taxon>
        <taxon>Ecdysozoa</taxon>
        <taxon>Nematoda</taxon>
        <taxon>Chromadorea</taxon>
        <taxon>Rhabditida</taxon>
        <taxon>Rhabditina</taxon>
        <taxon>Rhabditomorpha</taxon>
        <taxon>Strongyloidea</taxon>
        <taxon>Strongylidae</taxon>
        <taxon>Cylicocyclus</taxon>
    </lineage>
</organism>
<evidence type="ECO:0000259" key="3">
    <source>
        <dbReference type="PROSITE" id="PS51192"/>
    </source>
</evidence>
<feature type="domain" description="Helicase ATP-binding" evidence="3">
    <location>
        <begin position="16"/>
        <end position="183"/>
    </location>
</feature>
<evidence type="ECO:0000313" key="4">
    <source>
        <dbReference type="EMBL" id="CAJ0596959.1"/>
    </source>
</evidence>
<keyword evidence="1" id="KW-0378">Hydrolase</keyword>
<feature type="domain" description="Helicase ATP-binding" evidence="3">
    <location>
        <begin position="441"/>
        <end position="573"/>
    </location>
</feature>
<dbReference type="PANTHER" id="PTHR47958">
    <property type="entry name" value="ATP-DEPENDENT RNA HELICASE DBP3"/>
    <property type="match status" value="1"/>
</dbReference>
<sequence length="782" mass="87627">MTSAGVATVLKERVFFAKDCENCNAFSCDGTFDGFSKTLLRRVNESDKHVQILVLVSTRKLALQITGAMRKFTKPMSIKVHACIGGTSVNEEKSALASGAHIIVGTPGRVKHIISSRFLVLSALNLFVMYNFLPLLNMKEDLSSIVTSLPEDIQKGKCVCTSSRPLGRRLMEQFCKEMSLCSFYCVSGDAILQRDVPKPESGIDDGGKAMDDGGEDLDCKVFFAKDCENCDAFLCDCTFDGFLKTLLRRVSERDEHVQILVLVSTRELALQITRAMKKFAKPMSIKVHACIGGTSVNEEKSALASGAHIIVGTPGRVKHIISSRFLVLSALNLFVMYNFLPLLNMKEDLSSIVTSLPEDIQKGKCVCTSSRPHGQRLMEQFCKEMSLCHFYGVSDDAVLERDVSTPESGIDDGGKAIDDGGEVVDCKGKEPLEDELRQTNSFVYIRHIMAAIQSVDVKRRSVQVLVIAPQIEGVKQISKELQDSLSSTKILVYGCSGRWICTRDYELSNNVHVLIAPPQRALYLLRRECIYTGSIRILVMVNADKLFCTGSKTLLHSIIHFMPKRVQCVMLSGKELIHASIAHDTAVYPYEKLARSEPLETVINRRRHICIEVQGDQQNEQSRDFCSYNVTAKKTQFEVICDLYPKLECKRTVIICKRPKKTIWIQEHLAARGYLVAYCVGKKTKKFREEMQTFESSPSGVVLIAQNSANLFRDKEISVIVNYEMPKEVRGYLGRVAPTDLEKERTVVNLIKNKREAVLMKKVQSRYGIDIEHFIDPHCISF</sequence>
<dbReference type="GO" id="GO:0004386">
    <property type="term" value="F:helicase activity"/>
    <property type="evidence" value="ECO:0007669"/>
    <property type="project" value="UniProtKB-KW"/>
</dbReference>
<evidence type="ECO:0000256" key="2">
    <source>
        <dbReference type="ARBA" id="ARBA00022806"/>
    </source>
</evidence>
<accession>A0AA36M353</accession>
<dbReference type="SUPFAM" id="SSF52540">
    <property type="entry name" value="P-loop containing nucleoside triphosphate hydrolases"/>
    <property type="match status" value="3"/>
</dbReference>
<dbReference type="Gene3D" id="3.40.50.300">
    <property type="entry name" value="P-loop containing nucleotide triphosphate hydrolases"/>
    <property type="match status" value="4"/>
</dbReference>
<dbReference type="InterPro" id="IPR011545">
    <property type="entry name" value="DEAD/DEAH_box_helicase_dom"/>
</dbReference>
<name>A0AA36M353_CYLNA</name>
<dbReference type="EMBL" id="CATQJL010000223">
    <property type="protein sequence ID" value="CAJ0596959.1"/>
    <property type="molecule type" value="Genomic_DNA"/>
</dbReference>
<dbReference type="InterPro" id="IPR027417">
    <property type="entry name" value="P-loop_NTPase"/>
</dbReference>
<dbReference type="AlphaFoldDB" id="A0AA36M353"/>
<keyword evidence="2" id="KW-0067">ATP-binding</keyword>
<dbReference type="PROSITE" id="PS51192">
    <property type="entry name" value="HELICASE_ATP_BIND_1"/>
    <property type="match status" value="3"/>
</dbReference>
<dbReference type="GO" id="GO:0016787">
    <property type="term" value="F:hydrolase activity"/>
    <property type="evidence" value="ECO:0007669"/>
    <property type="project" value="UniProtKB-KW"/>
</dbReference>
<comment type="caution">
    <text evidence="4">The sequence shown here is derived from an EMBL/GenBank/DDBJ whole genome shotgun (WGS) entry which is preliminary data.</text>
</comment>
<dbReference type="Proteomes" id="UP001176961">
    <property type="component" value="Unassembled WGS sequence"/>
</dbReference>
<reference evidence="4" key="1">
    <citation type="submission" date="2023-07" db="EMBL/GenBank/DDBJ databases">
        <authorList>
            <consortium name="CYATHOMIX"/>
        </authorList>
    </citation>
    <scope>NUCLEOTIDE SEQUENCE</scope>
    <source>
        <strain evidence="4">N/A</strain>
    </source>
</reference>
<keyword evidence="2" id="KW-0547">Nucleotide-binding</keyword>
<keyword evidence="5" id="KW-1185">Reference proteome</keyword>
<protein>
    <recommendedName>
        <fullName evidence="3">Helicase ATP-binding domain-containing protein</fullName>
    </recommendedName>
</protein>
<gene>
    <name evidence="4" type="ORF">CYNAS_LOCUS8942</name>
</gene>
<dbReference type="InterPro" id="IPR014001">
    <property type="entry name" value="Helicase_ATP-bd"/>
</dbReference>
<dbReference type="Pfam" id="PF00270">
    <property type="entry name" value="DEAD"/>
    <property type="match status" value="3"/>
</dbReference>